<evidence type="ECO:0000256" key="21">
    <source>
        <dbReference type="PIRSR" id="PIRSR601461-1"/>
    </source>
</evidence>
<evidence type="ECO:0000256" key="2">
    <source>
        <dbReference type="ARBA" id="ARBA00004193"/>
    </source>
</evidence>
<dbReference type="PROSITE" id="PS51709">
    <property type="entry name" value="G_TRME"/>
    <property type="match status" value="1"/>
</dbReference>
<dbReference type="Gene3D" id="3.40.50.300">
    <property type="entry name" value="P-loop containing nucleotide triphosphate hydrolases"/>
    <property type="match status" value="1"/>
</dbReference>
<dbReference type="InterPro" id="IPR001461">
    <property type="entry name" value="Aspartic_peptidase_A1"/>
</dbReference>
<organism evidence="28 29">
    <name type="scientific">Fraxinus pennsylvanica</name>
    <dbReference type="NCBI Taxonomy" id="56036"/>
    <lineage>
        <taxon>Eukaryota</taxon>
        <taxon>Viridiplantae</taxon>
        <taxon>Streptophyta</taxon>
        <taxon>Embryophyta</taxon>
        <taxon>Tracheophyta</taxon>
        <taxon>Spermatophyta</taxon>
        <taxon>Magnoliopsida</taxon>
        <taxon>eudicotyledons</taxon>
        <taxon>Gunneridae</taxon>
        <taxon>Pentapetalae</taxon>
        <taxon>asterids</taxon>
        <taxon>lamiids</taxon>
        <taxon>Lamiales</taxon>
        <taxon>Oleaceae</taxon>
        <taxon>Oleeae</taxon>
        <taxon>Fraxinus</taxon>
    </lineage>
</organism>
<dbReference type="PROSITE" id="PS00141">
    <property type="entry name" value="ASP_PROTEASE"/>
    <property type="match status" value="1"/>
</dbReference>
<evidence type="ECO:0000256" key="20">
    <source>
        <dbReference type="ARBA" id="ARBA00023288"/>
    </source>
</evidence>
<name>A0AAD2E6H8_9LAMI</name>
<evidence type="ECO:0000256" key="19">
    <source>
        <dbReference type="ARBA" id="ARBA00023180"/>
    </source>
</evidence>
<dbReference type="GO" id="GO:0030488">
    <property type="term" value="P:tRNA methylation"/>
    <property type="evidence" value="ECO:0007669"/>
    <property type="project" value="TreeGrafter"/>
</dbReference>
<evidence type="ECO:0000313" key="29">
    <source>
        <dbReference type="Proteomes" id="UP000834106"/>
    </source>
</evidence>
<keyword evidence="9 23" id="KW-0819">tRNA processing</keyword>
<dbReference type="Pfam" id="PF14541">
    <property type="entry name" value="TAXi_C"/>
    <property type="match status" value="1"/>
</dbReference>
<dbReference type="Pfam" id="PF00403">
    <property type="entry name" value="HMA"/>
    <property type="match status" value="1"/>
</dbReference>
<evidence type="ECO:0000256" key="17">
    <source>
        <dbReference type="ARBA" id="ARBA00023134"/>
    </source>
</evidence>
<keyword evidence="6" id="KW-1003">Cell membrane</keyword>
<dbReference type="GO" id="GO:0046872">
    <property type="term" value="F:metal ion binding"/>
    <property type="evidence" value="ECO:0007669"/>
    <property type="project" value="UniProtKB-KW"/>
</dbReference>
<keyword evidence="20" id="KW-0449">Lipoprotein</keyword>
<dbReference type="Pfam" id="PF10396">
    <property type="entry name" value="TrmE_N"/>
    <property type="match status" value="1"/>
</dbReference>
<evidence type="ECO:0000256" key="16">
    <source>
        <dbReference type="ARBA" id="ARBA00022958"/>
    </source>
</evidence>
<feature type="compositionally biased region" description="Low complexity" evidence="24">
    <location>
        <begin position="491"/>
        <end position="510"/>
    </location>
</feature>
<feature type="region of interest" description="Disordered" evidence="24">
    <location>
        <begin position="457"/>
        <end position="510"/>
    </location>
</feature>
<dbReference type="InterPro" id="IPR005225">
    <property type="entry name" value="Small_GTP-bd"/>
</dbReference>
<dbReference type="InterPro" id="IPR027266">
    <property type="entry name" value="TrmE/GcvT-like"/>
</dbReference>
<dbReference type="GO" id="GO:0042802">
    <property type="term" value="F:identical protein binding"/>
    <property type="evidence" value="ECO:0007669"/>
    <property type="project" value="UniProtKB-ARBA"/>
</dbReference>
<dbReference type="InterPro" id="IPR027417">
    <property type="entry name" value="P-loop_NTPase"/>
</dbReference>
<dbReference type="InterPro" id="IPR033121">
    <property type="entry name" value="PEPTIDASE_A1"/>
</dbReference>
<dbReference type="SUPFAM" id="SSF50630">
    <property type="entry name" value="Acid proteases"/>
    <property type="match status" value="1"/>
</dbReference>
<keyword evidence="11" id="KW-0732">Signal</keyword>
<dbReference type="InterPro" id="IPR006073">
    <property type="entry name" value="GTP-bd"/>
</dbReference>
<dbReference type="CDD" id="cd04164">
    <property type="entry name" value="trmE"/>
    <property type="match status" value="1"/>
</dbReference>
<dbReference type="Gene3D" id="1.20.120.430">
    <property type="entry name" value="tRNA modification GTPase MnmE domain 2"/>
    <property type="match status" value="1"/>
</dbReference>
<evidence type="ECO:0000313" key="28">
    <source>
        <dbReference type="EMBL" id="CAI9777973.1"/>
    </source>
</evidence>
<reference evidence="28" key="1">
    <citation type="submission" date="2023-05" db="EMBL/GenBank/DDBJ databases">
        <authorList>
            <person name="Huff M."/>
        </authorList>
    </citation>
    <scope>NUCLEOTIDE SEQUENCE</scope>
</reference>
<dbReference type="PANTHER" id="PTHR42714">
    <property type="entry name" value="TRNA MODIFICATION GTPASE GTPBP3"/>
    <property type="match status" value="1"/>
</dbReference>
<evidence type="ECO:0000256" key="15">
    <source>
        <dbReference type="ARBA" id="ARBA00022842"/>
    </source>
</evidence>
<protein>
    <submittedName>
        <fullName evidence="28">Uncharacterized protein</fullName>
    </submittedName>
</protein>
<dbReference type="GO" id="GO:0003924">
    <property type="term" value="F:GTPase activity"/>
    <property type="evidence" value="ECO:0007669"/>
    <property type="project" value="InterPro"/>
</dbReference>
<comment type="subcellular location">
    <subcellularLocation>
        <location evidence="2">Cell membrane</location>
        <topology evidence="2">Lipid-anchor</topology>
    </subcellularLocation>
    <subcellularLocation>
        <location evidence="1">Membrane</location>
        <topology evidence="1">Peripheral membrane protein</topology>
    </subcellularLocation>
    <subcellularLocation>
        <location evidence="3">Plastid</location>
        <location evidence="3">Chloroplast</location>
    </subcellularLocation>
</comment>
<dbReference type="GO" id="GO:0002098">
    <property type="term" value="P:tRNA wobble uridine modification"/>
    <property type="evidence" value="ECO:0007669"/>
    <property type="project" value="TreeGrafter"/>
</dbReference>
<evidence type="ECO:0000259" key="26">
    <source>
        <dbReference type="PROSITE" id="PS51709"/>
    </source>
</evidence>
<evidence type="ECO:0000256" key="18">
    <source>
        <dbReference type="ARBA" id="ARBA00023136"/>
    </source>
</evidence>
<dbReference type="InterPro" id="IPR004520">
    <property type="entry name" value="GTPase_MnmE"/>
</dbReference>
<evidence type="ECO:0000259" key="25">
    <source>
        <dbReference type="PROSITE" id="PS50846"/>
    </source>
</evidence>
<sequence>MELSFVAVLVSITLFLFFDAYLCTAATPIYSSRLIHRFSDEAQQLWVSKGKSNGKSNTQGAWPEKKSLDHMRLLLGGDLKRQRLRLGTQNELLVPFQGGQTYNYGNDLGWLHYTWIDVGTPNTSFLVALDTGSDLFWVPCDCVQCASLSLSHYSMLDRDLSQYSPSRSSTSKQLPCSHELCDHGPNCKNPKEHCPYTVKYLSEDTSSSGFLYEDQIHLASVGGNKQPSTAQAPVILGCGSKQSGYYLEGIAPDGLMGLGPGGISVPSLLAKSGLVPLSFSFCYDKSYSGRLFFGDQGPTSQRSTPLLPLKGKSVTYIVEVESYCVANSCLKITQFKAQVDTGSSFTYLPHETYEQVVAEFDKQVNTKRITAQGFDYCYKARSLKLPSMKLVFSMNQSFVIENPMFQVADNQGDLSCLGVHPMDGDIGIIGQNFLMGYRMVFDWEKLKLGWSNSNCQDIGDSQEVHPTPPPSGASPKSLPIIQQQHPASGHAVPPAVAGRAPPKPSAASPLSSLHHYGITSLLLPSRQQKENSLHISLYNSTKIKKEKLLQVLPAKKFSDRTKKKMGVSGTMEYLSDLLTSAKKGKKRKQMNTVSLKVRMDCEGCVHKVKKALSAVKGAKSVEIDLKNQKVSVTGFVDPKKVLKAAKATGKKSEPWPYVPYTMIAHPYVAGVYDKKAPPNFVRGTNDPAIVTLNPVEEQYTLMFSDDNPNACSVISGCSGEGVVVLEVILPFEADRGWLLRWRWLGKSRVPTAQQRPEVASVVNTPGSYDDLRESVEKDESPSPQITSRAAKENKFVLNKDERLGNGTVRYAESVVNSSTIAAIVTSLCGPPAAVGIVRLSGPSAVSIVGRVFRQASEKKRRRPDWRPVSHVVEYGVVVDSHGNVIDEVLVVPMLGPKSYTREDVVELQCHGSEVCLRRVLRACLDAGARIAEPGEFTLRAFLNGRLDLSQAENVGKLISAKSVAAADSALAGMQGGFSSLVKSLRAQCIELLTEIEARLDFDDEMPPLELNLVIDKIQGMLQEVDNALETANYDKLLQSGLQIAIVGRPNVGKSSLLNAWSKSEKAIVTDIAGTTRDIVEANISVGGIPVTLLDTAGIRDTDDIVEKIGVERSEAVATSADVIVMTVSATEGWTSEDEKLLERIQSNKSGSSSTPVILVINKIDCAPSSSCDWVNTLSSSFNKHVFTCALSGQGIPDLDAAIIELVGLNTIPTGGRKWAVNQRQCEQLVRTREAFIRLKSSINEEIPFDFWTIDLREAALALGQISGEDISEEVLSNIFGKFCIGK</sequence>
<dbReference type="Gene3D" id="3.30.1360.120">
    <property type="entry name" value="Probable tRNA modification gtpase trme, domain 1"/>
    <property type="match status" value="1"/>
</dbReference>
<dbReference type="InterPro" id="IPR036163">
    <property type="entry name" value="HMA_dom_sf"/>
</dbReference>
<evidence type="ECO:0000256" key="5">
    <source>
        <dbReference type="ARBA" id="ARBA00011043"/>
    </source>
</evidence>
<dbReference type="CDD" id="cd14858">
    <property type="entry name" value="TrmE_N"/>
    <property type="match status" value="1"/>
</dbReference>
<keyword evidence="17 23" id="KW-0342">GTP-binding</keyword>
<dbReference type="GO" id="GO:0009626">
    <property type="term" value="P:plant-type hypersensitive response"/>
    <property type="evidence" value="ECO:0007669"/>
    <property type="project" value="UniProtKB-KW"/>
</dbReference>
<evidence type="ECO:0000256" key="23">
    <source>
        <dbReference type="RuleBase" id="RU003313"/>
    </source>
</evidence>
<proteinExistence type="inferred from homology"/>
<dbReference type="GO" id="GO:0005829">
    <property type="term" value="C:cytosol"/>
    <property type="evidence" value="ECO:0007669"/>
    <property type="project" value="TreeGrafter"/>
</dbReference>
<comment type="similarity">
    <text evidence="4 22">Belongs to the peptidase A1 family.</text>
</comment>
<dbReference type="Gene3D" id="3.30.70.100">
    <property type="match status" value="1"/>
</dbReference>
<evidence type="ECO:0000256" key="3">
    <source>
        <dbReference type="ARBA" id="ARBA00004229"/>
    </source>
</evidence>
<dbReference type="SUPFAM" id="SSF55008">
    <property type="entry name" value="HMA, heavy metal-associated domain"/>
    <property type="match status" value="1"/>
</dbReference>
<dbReference type="InterPro" id="IPR006121">
    <property type="entry name" value="HMA_dom"/>
</dbReference>
<evidence type="ECO:0000256" key="4">
    <source>
        <dbReference type="ARBA" id="ARBA00007447"/>
    </source>
</evidence>
<evidence type="ECO:0000256" key="22">
    <source>
        <dbReference type="RuleBase" id="RU000454"/>
    </source>
</evidence>
<keyword evidence="13 22" id="KW-0064">Aspartyl protease</keyword>
<dbReference type="GO" id="GO:0005525">
    <property type="term" value="F:GTP binding"/>
    <property type="evidence" value="ECO:0007669"/>
    <property type="project" value="UniProtKB-KW"/>
</dbReference>
<dbReference type="EMBL" id="OU503050">
    <property type="protein sequence ID" value="CAI9777973.1"/>
    <property type="molecule type" value="Genomic_DNA"/>
</dbReference>
<feature type="compositionally biased region" description="Basic and acidic residues" evidence="24">
    <location>
        <begin position="769"/>
        <end position="780"/>
    </location>
</feature>
<dbReference type="NCBIfam" id="TIGR00450">
    <property type="entry name" value="mnmE_trmE_thdF"/>
    <property type="match status" value="1"/>
</dbReference>
<evidence type="ECO:0000256" key="10">
    <source>
        <dbReference type="ARBA" id="ARBA00022723"/>
    </source>
</evidence>
<evidence type="ECO:0000259" key="27">
    <source>
        <dbReference type="PROSITE" id="PS51767"/>
    </source>
</evidence>
<dbReference type="FunFam" id="3.30.1360.120:FF:000003">
    <property type="entry name" value="tRNA modification GTPase MnmE"/>
    <property type="match status" value="1"/>
</dbReference>
<dbReference type="FunFam" id="3.40.50.300:FF:000494">
    <property type="entry name" value="tRNA modification GTPase MnmE"/>
    <property type="match status" value="1"/>
</dbReference>
<dbReference type="PANTHER" id="PTHR42714:SF2">
    <property type="entry name" value="TRNA MODIFICATION GTPASE GTPBP3, MITOCHONDRIAL"/>
    <property type="match status" value="1"/>
</dbReference>
<dbReference type="InterPro" id="IPR025867">
    <property type="entry name" value="MnmE_helical"/>
</dbReference>
<keyword evidence="7" id="KW-0963">Cytoplasm</keyword>
<feature type="domain" description="TrmE-type G" evidence="26">
    <location>
        <begin position="1040"/>
        <end position="1207"/>
    </location>
</feature>
<dbReference type="GO" id="GO:0004190">
    <property type="term" value="F:aspartic-type endopeptidase activity"/>
    <property type="evidence" value="ECO:0007669"/>
    <property type="project" value="UniProtKB-KW"/>
</dbReference>
<dbReference type="InterPro" id="IPR032799">
    <property type="entry name" value="TAXi_C"/>
</dbReference>
<dbReference type="Proteomes" id="UP000834106">
    <property type="component" value="Chromosome 15"/>
</dbReference>
<dbReference type="InterPro" id="IPR027368">
    <property type="entry name" value="MnmE_dom2"/>
</dbReference>
<dbReference type="InterPro" id="IPR018948">
    <property type="entry name" value="GTP-bd_TrmE_N"/>
</dbReference>
<evidence type="ECO:0000256" key="11">
    <source>
        <dbReference type="ARBA" id="ARBA00022729"/>
    </source>
</evidence>
<keyword evidence="12 23" id="KW-0547">Nucleotide-binding</keyword>
<feature type="domain" description="HMA" evidence="25">
    <location>
        <begin position="590"/>
        <end position="653"/>
    </location>
</feature>
<dbReference type="Pfam" id="PF01926">
    <property type="entry name" value="MMR_HSR1"/>
    <property type="match status" value="1"/>
</dbReference>
<dbReference type="Gene3D" id="2.40.70.10">
    <property type="entry name" value="Acid Proteases"/>
    <property type="match status" value="2"/>
</dbReference>
<feature type="active site" evidence="21">
    <location>
        <position position="340"/>
    </location>
</feature>
<evidence type="ECO:0000256" key="1">
    <source>
        <dbReference type="ARBA" id="ARBA00004170"/>
    </source>
</evidence>
<evidence type="ECO:0000256" key="12">
    <source>
        <dbReference type="ARBA" id="ARBA00022741"/>
    </source>
</evidence>
<evidence type="ECO:0000256" key="8">
    <source>
        <dbReference type="ARBA" id="ARBA00022670"/>
    </source>
</evidence>
<dbReference type="InterPro" id="IPR021109">
    <property type="entry name" value="Peptidase_aspartic_dom_sf"/>
</dbReference>
<dbReference type="HAMAP" id="MF_00379">
    <property type="entry name" value="GTPase_MnmE"/>
    <property type="match status" value="1"/>
</dbReference>
<gene>
    <name evidence="28" type="ORF">FPE_LOCUS25403</name>
</gene>
<keyword evidence="29" id="KW-1185">Reference proteome</keyword>
<evidence type="ECO:0000256" key="7">
    <source>
        <dbReference type="ARBA" id="ARBA00022490"/>
    </source>
</evidence>
<dbReference type="InterPro" id="IPR034164">
    <property type="entry name" value="Pepsin-like_dom"/>
</dbReference>
<evidence type="ECO:0000256" key="6">
    <source>
        <dbReference type="ARBA" id="ARBA00022475"/>
    </source>
</evidence>
<dbReference type="InterPro" id="IPR001969">
    <property type="entry name" value="Aspartic_peptidase_AS"/>
</dbReference>
<dbReference type="InterPro" id="IPR032861">
    <property type="entry name" value="TAXi_N"/>
</dbReference>
<keyword evidence="8 22" id="KW-0645">Protease</keyword>
<dbReference type="FunFam" id="2.40.70.10:FF:000014">
    <property type="entry name" value="Aspartyl protease family protein 1"/>
    <property type="match status" value="1"/>
</dbReference>
<dbReference type="GO" id="GO:0005886">
    <property type="term" value="C:plasma membrane"/>
    <property type="evidence" value="ECO:0007669"/>
    <property type="project" value="UniProtKB-SubCell"/>
</dbReference>
<dbReference type="GO" id="GO:0009507">
    <property type="term" value="C:chloroplast"/>
    <property type="evidence" value="ECO:0007669"/>
    <property type="project" value="UniProtKB-SubCell"/>
</dbReference>
<keyword evidence="16" id="KW-0630">Potassium</keyword>
<evidence type="ECO:0000256" key="14">
    <source>
        <dbReference type="ARBA" id="ARBA00022801"/>
    </source>
</evidence>
<dbReference type="GO" id="GO:0006508">
    <property type="term" value="P:proteolysis"/>
    <property type="evidence" value="ECO:0007669"/>
    <property type="project" value="UniProtKB-KW"/>
</dbReference>
<dbReference type="PROSITE" id="PS51767">
    <property type="entry name" value="PEPTIDASE_A1"/>
    <property type="match status" value="1"/>
</dbReference>
<dbReference type="InterPro" id="IPR031168">
    <property type="entry name" value="G_TrmE"/>
</dbReference>
<dbReference type="PROSITE" id="PS50846">
    <property type="entry name" value="HMA_2"/>
    <property type="match status" value="1"/>
</dbReference>
<evidence type="ECO:0000256" key="24">
    <source>
        <dbReference type="SAM" id="MobiDB-lite"/>
    </source>
</evidence>
<comment type="similarity">
    <text evidence="5 23">Belongs to the TRAFAC class TrmE-Era-EngA-EngB-Septin-like GTPase superfamily. TrmE GTPase family.</text>
</comment>
<dbReference type="NCBIfam" id="TIGR00231">
    <property type="entry name" value="small_GTP"/>
    <property type="match status" value="1"/>
</dbReference>
<dbReference type="Pfam" id="PF14543">
    <property type="entry name" value="TAXi_N"/>
    <property type="match status" value="1"/>
</dbReference>
<dbReference type="Pfam" id="PF12631">
    <property type="entry name" value="MnmE_helical"/>
    <property type="match status" value="1"/>
</dbReference>
<dbReference type="CDD" id="cd00371">
    <property type="entry name" value="HMA"/>
    <property type="match status" value="1"/>
</dbReference>
<keyword evidence="19" id="KW-0325">Glycoprotein</keyword>
<keyword evidence="18" id="KW-0472">Membrane</keyword>
<dbReference type="CDD" id="cd05471">
    <property type="entry name" value="pepsin_like"/>
    <property type="match status" value="1"/>
</dbReference>
<feature type="region of interest" description="Disordered" evidence="24">
    <location>
        <begin position="755"/>
        <end position="786"/>
    </location>
</feature>
<keyword evidence="10" id="KW-0479">Metal-binding</keyword>
<evidence type="ECO:0000256" key="13">
    <source>
        <dbReference type="ARBA" id="ARBA00022750"/>
    </source>
</evidence>
<feature type="domain" description="Peptidase A1" evidence="27">
    <location>
        <begin position="112"/>
        <end position="451"/>
    </location>
</feature>
<dbReference type="SUPFAM" id="SSF52540">
    <property type="entry name" value="P-loop containing nucleoside triphosphate hydrolases"/>
    <property type="match status" value="1"/>
</dbReference>
<evidence type="ECO:0000256" key="9">
    <source>
        <dbReference type="ARBA" id="ARBA00022694"/>
    </source>
</evidence>
<keyword evidence="15" id="KW-0460">Magnesium</keyword>
<dbReference type="PRINTS" id="PR00792">
    <property type="entry name" value="PEPSIN"/>
</dbReference>
<feature type="active site" evidence="21">
    <location>
        <position position="130"/>
    </location>
</feature>
<accession>A0AAD2E6H8</accession>
<dbReference type="FunFam" id="2.40.70.10:FF:000012">
    <property type="entry name" value="Aspartyl protease family protein 1"/>
    <property type="match status" value="1"/>
</dbReference>
<keyword evidence="14 22" id="KW-0378">Hydrolase</keyword>